<dbReference type="STRING" id="1993.SAMN04489713_11636"/>
<keyword evidence="3" id="KW-1185">Reference proteome</keyword>
<dbReference type="RefSeq" id="WP_075023690.1">
    <property type="nucleotide sequence ID" value="NZ_CP083237.1"/>
</dbReference>
<name>A0A1I5S582_9ACTN</name>
<dbReference type="SUPFAM" id="SSF52096">
    <property type="entry name" value="ClpP/crotonase"/>
    <property type="match status" value="1"/>
</dbReference>
<dbReference type="PANTHER" id="PTHR43459">
    <property type="entry name" value="ENOYL-COA HYDRATASE"/>
    <property type="match status" value="1"/>
</dbReference>
<comment type="similarity">
    <text evidence="1">Belongs to the enoyl-CoA hydratase/isomerase family.</text>
</comment>
<evidence type="ECO:0000313" key="2">
    <source>
        <dbReference type="EMBL" id="SFP65824.1"/>
    </source>
</evidence>
<dbReference type="EMBL" id="FOVH01000016">
    <property type="protein sequence ID" value="SFP65824.1"/>
    <property type="molecule type" value="Genomic_DNA"/>
</dbReference>
<accession>A0A1I5S582</accession>
<dbReference type="eggNOG" id="COG1024">
    <property type="taxonomic scope" value="Bacteria"/>
</dbReference>
<dbReference type="InterPro" id="IPR014748">
    <property type="entry name" value="Enoyl-CoA_hydra_C"/>
</dbReference>
<gene>
    <name evidence="2" type="ORF">SAMN04489713_11636</name>
</gene>
<dbReference type="InParanoid" id="A0A1I5S582"/>
<protein>
    <submittedName>
        <fullName evidence="2">Enoyl-CoA hydratase/carnithine racemase</fullName>
    </submittedName>
</protein>
<reference evidence="2 3" key="1">
    <citation type="submission" date="2016-10" db="EMBL/GenBank/DDBJ databases">
        <authorList>
            <person name="de Groot N.N."/>
        </authorList>
    </citation>
    <scope>NUCLEOTIDE SEQUENCE [LARGE SCALE GENOMIC DNA]</scope>
    <source>
        <strain evidence="2 3">DSM 43067</strain>
    </source>
</reference>
<dbReference type="PANTHER" id="PTHR43459:SF1">
    <property type="entry name" value="EG:BACN32G11.4 PROTEIN"/>
    <property type="match status" value="1"/>
</dbReference>
<evidence type="ECO:0000256" key="1">
    <source>
        <dbReference type="ARBA" id="ARBA00005254"/>
    </source>
</evidence>
<dbReference type="Gene3D" id="3.90.226.10">
    <property type="entry name" value="2-enoyl-CoA Hydratase, Chain A, domain 1"/>
    <property type="match status" value="1"/>
</dbReference>
<dbReference type="Pfam" id="PF00378">
    <property type="entry name" value="ECH_1"/>
    <property type="match status" value="1"/>
</dbReference>
<dbReference type="CDD" id="cd06558">
    <property type="entry name" value="crotonase-like"/>
    <property type="match status" value="1"/>
</dbReference>
<organism evidence="2 3">
    <name type="scientific">Actinomadura madurae</name>
    <dbReference type="NCBI Taxonomy" id="1993"/>
    <lineage>
        <taxon>Bacteria</taxon>
        <taxon>Bacillati</taxon>
        <taxon>Actinomycetota</taxon>
        <taxon>Actinomycetes</taxon>
        <taxon>Streptosporangiales</taxon>
        <taxon>Thermomonosporaceae</taxon>
        <taxon>Actinomadura</taxon>
    </lineage>
</organism>
<dbReference type="GO" id="GO:0003824">
    <property type="term" value="F:catalytic activity"/>
    <property type="evidence" value="ECO:0007669"/>
    <property type="project" value="UniProtKB-ARBA"/>
</dbReference>
<dbReference type="GeneID" id="99647706"/>
<dbReference type="AlphaFoldDB" id="A0A1I5S582"/>
<dbReference type="Proteomes" id="UP000183413">
    <property type="component" value="Unassembled WGS sequence"/>
</dbReference>
<dbReference type="InterPro" id="IPR001753">
    <property type="entry name" value="Enoyl-CoA_hydra/iso"/>
</dbReference>
<proteinExistence type="inferred from homology"/>
<sequence>MDDRDTAAAREPVVTAEDHGAARVITLNRPGARNAIDFPMRERLLDELRRAAGDPDVRAIVLTGAGGTFSAGGDVRSMEGAGPDAVRARLGPVHEAVRLMATCGTPVIAAVEGAAAGLGVSLAAACDHVVASEDARFVAAFGRVGLVADGGLLWTLPQRVGMGRAKEMLVFGRTVSASRAYEIGLADSLAPPGTALDAALERAAEAAALAPLSVAAAKRLLARTDHGLDQLLEAEREEQTALFGSADFAEGRAAFAERRTPRFEGR</sequence>
<dbReference type="Gene3D" id="1.10.12.10">
    <property type="entry name" value="Lyase 2-enoyl-coa Hydratase, Chain A, domain 2"/>
    <property type="match status" value="1"/>
</dbReference>
<dbReference type="InterPro" id="IPR029045">
    <property type="entry name" value="ClpP/crotonase-like_dom_sf"/>
</dbReference>
<evidence type="ECO:0000313" key="3">
    <source>
        <dbReference type="Proteomes" id="UP000183413"/>
    </source>
</evidence>